<protein>
    <submittedName>
        <fullName evidence="1">Uncharacterized protein</fullName>
    </submittedName>
</protein>
<sequence length="71" mass="8291">MKYCVPRYRKNEWGLCVAQNATINKAGSRRNDGNDSTCLEEESKKDHRRLKFHAARPLRQNAFEQTLKVVI</sequence>
<dbReference type="AlphaFoldDB" id="A0A5B9QD27"/>
<organism evidence="1 2">
    <name type="scientific">Bythopirellula goksoeyrii</name>
    <dbReference type="NCBI Taxonomy" id="1400387"/>
    <lineage>
        <taxon>Bacteria</taxon>
        <taxon>Pseudomonadati</taxon>
        <taxon>Planctomycetota</taxon>
        <taxon>Planctomycetia</taxon>
        <taxon>Pirellulales</taxon>
        <taxon>Lacipirellulaceae</taxon>
        <taxon>Bythopirellula</taxon>
    </lineage>
</organism>
<dbReference type="EMBL" id="CP042913">
    <property type="protein sequence ID" value="QEG34846.1"/>
    <property type="molecule type" value="Genomic_DNA"/>
</dbReference>
<proteinExistence type="predicted"/>
<dbReference type="Proteomes" id="UP000323917">
    <property type="component" value="Chromosome"/>
</dbReference>
<evidence type="ECO:0000313" key="1">
    <source>
        <dbReference type="EMBL" id="QEG34846.1"/>
    </source>
</evidence>
<name>A0A5B9QD27_9BACT</name>
<keyword evidence="2" id="KW-1185">Reference proteome</keyword>
<dbReference type="KEGG" id="bgok:Pr1d_21330"/>
<evidence type="ECO:0000313" key="2">
    <source>
        <dbReference type="Proteomes" id="UP000323917"/>
    </source>
</evidence>
<reference evidence="1 2" key="1">
    <citation type="submission" date="2019-08" db="EMBL/GenBank/DDBJ databases">
        <title>Deep-cultivation of Planctomycetes and their phenomic and genomic characterization uncovers novel biology.</title>
        <authorList>
            <person name="Wiegand S."/>
            <person name="Jogler M."/>
            <person name="Boedeker C."/>
            <person name="Pinto D."/>
            <person name="Vollmers J."/>
            <person name="Rivas-Marin E."/>
            <person name="Kohn T."/>
            <person name="Peeters S.H."/>
            <person name="Heuer A."/>
            <person name="Rast P."/>
            <person name="Oberbeckmann S."/>
            <person name="Bunk B."/>
            <person name="Jeske O."/>
            <person name="Meyerdierks A."/>
            <person name="Storesund J.E."/>
            <person name="Kallscheuer N."/>
            <person name="Luecker S."/>
            <person name="Lage O.M."/>
            <person name="Pohl T."/>
            <person name="Merkel B.J."/>
            <person name="Hornburger P."/>
            <person name="Mueller R.-W."/>
            <person name="Bruemmer F."/>
            <person name="Labrenz M."/>
            <person name="Spormann A.M."/>
            <person name="Op den Camp H."/>
            <person name="Overmann J."/>
            <person name="Amann R."/>
            <person name="Jetten M.S.M."/>
            <person name="Mascher T."/>
            <person name="Medema M.H."/>
            <person name="Devos D.P."/>
            <person name="Kaster A.-K."/>
            <person name="Ovreas L."/>
            <person name="Rohde M."/>
            <person name="Galperin M.Y."/>
            <person name="Jogler C."/>
        </authorList>
    </citation>
    <scope>NUCLEOTIDE SEQUENCE [LARGE SCALE GENOMIC DNA]</scope>
    <source>
        <strain evidence="1 2">Pr1d</strain>
    </source>
</reference>
<accession>A0A5B9QD27</accession>
<gene>
    <name evidence="1" type="ORF">Pr1d_21330</name>
</gene>